<dbReference type="SUPFAM" id="SSF109604">
    <property type="entry name" value="HD-domain/PDEase-like"/>
    <property type="match status" value="1"/>
</dbReference>
<evidence type="ECO:0008006" key="3">
    <source>
        <dbReference type="Google" id="ProtNLM"/>
    </source>
</evidence>
<dbReference type="PANTHER" id="PTHR21174:SF0">
    <property type="entry name" value="HD PHOSPHOHYDROLASE FAMILY PROTEIN-RELATED"/>
    <property type="match status" value="1"/>
</dbReference>
<comment type="caution">
    <text evidence="1">The sequence shown here is derived from an EMBL/GenBank/DDBJ whole genome shotgun (WGS) entry which is preliminary data.</text>
</comment>
<dbReference type="AlphaFoldDB" id="A0AAV4JS93"/>
<keyword evidence="2" id="KW-1185">Reference proteome</keyword>
<organism evidence="1 2">
    <name type="scientific">Elysia marginata</name>
    <dbReference type="NCBI Taxonomy" id="1093978"/>
    <lineage>
        <taxon>Eukaryota</taxon>
        <taxon>Metazoa</taxon>
        <taxon>Spiralia</taxon>
        <taxon>Lophotrochozoa</taxon>
        <taxon>Mollusca</taxon>
        <taxon>Gastropoda</taxon>
        <taxon>Heterobranchia</taxon>
        <taxon>Euthyneura</taxon>
        <taxon>Panpulmonata</taxon>
        <taxon>Sacoglossa</taxon>
        <taxon>Placobranchoidea</taxon>
        <taxon>Plakobranchidae</taxon>
        <taxon>Elysia</taxon>
    </lineage>
</organism>
<dbReference type="EMBL" id="BMAT01003451">
    <property type="protein sequence ID" value="GFS25649.1"/>
    <property type="molecule type" value="Genomic_DNA"/>
</dbReference>
<dbReference type="InterPro" id="IPR009218">
    <property type="entry name" value="HD_phosphohydro"/>
</dbReference>
<protein>
    <recommendedName>
        <fullName evidence="3">HD domain-containing protein</fullName>
    </recommendedName>
</protein>
<accession>A0AAV4JS93</accession>
<evidence type="ECO:0000313" key="1">
    <source>
        <dbReference type="EMBL" id="GFS25649.1"/>
    </source>
</evidence>
<evidence type="ECO:0000313" key="2">
    <source>
        <dbReference type="Proteomes" id="UP000762676"/>
    </source>
</evidence>
<name>A0AAV4JS93_9GAST</name>
<gene>
    <name evidence="1" type="ORF">ElyMa_001692600</name>
</gene>
<reference evidence="1 2" key="1">
    <citation type="journal article" date="2021" name="Elife">
        <title>Chloroplast acquisition without the gene transfer in kleptoplastic sea slugs, Plakobranchus ocellatus.</title>
        <authorList>
            <person name="Maeda T."/>
            <person name="Takahashi S."/>
            <person name="Yoshida T."/>
            <person name="Shimamura S."/>
            <person name="Takaki Y."/>
            <person name="Nagai Y."/>
            <person name="Toyoda A."/>
            <person name="Suzuki Y."/>
            <person name="Arimoto A."/>
            <person name="Ishii H."/>
            <person name="Satoh N."/>
            <person name="Nishiyama T."/>
            <person name="Hasebe M."/>
            <person name="Maruyama T."/>
            <person name="Minagawa J."/>
            <person name="Obokata J."/>
            <person name="Shigenobu S."/>
        </authorList>
    </citation>
    <scope>NUCLEOTIDE SEQUENCE [LARGE SCALE GENOMIC DNA]</scope>
</reference>
<dbReference type="Proteomes" id="UP000762676">
    <property type="component" value="Unassembled WGS sequence"/>
</dbReference>
<dbReference type="PANTHER" id="PTHR21174">
    <property type="match status" value="1"/>
</dbReference>
<dbReference type="Gene3D" id="1.10.3210.10">
    <property type="entry name" value="Hypothetical protein af1432"/>
    <property type="match status" value="1"/>
</dbReference>
<proteinExistence type="predicted"/>
<sequence length="199" mass="23418">MEVARCVEEDWISLMQNLDLPDSVCRDWWSVISRRYGEEWRFYHTLSHIYAMMQLYHQWRERISELNTVALAIYFHDIVYDPQANDNEAQSIILFEKFAQDSNLSHEVVSRVSHMINCTISHSIENSGDDLDLCLFLDFDLAVLGQDPTQYKAYAQNIRKEYIHVDEESYRTGRTKVIQWNPDEVNTSGPQKSVDFKQG</sequence>